<reference evidence="8 9" key="1">
    <citation type="submission" date="2013-08" db="EMBL/GenBank/DDBJ databases">
        <authorList>
            <person name="Durkin A.S."/>
            <person name="Haft D.R."/>
            <person name="McCorrison J."/>
            <person name="Torralba M."/>
            <person name="Gillis M."/>
            <person name="Haft D.H."/>
            <person name="Methe B."/>
            <person name="Sutton G."/>
            <person name="Nelson K.E."/>
        </authorList>
    </citation>
    <scope>NUCLEOTIDE SEQUENCE [LARGE SCALE GENOMIC DNA]</scope>
    <source>
        <strain evidence="8 9">F0067</strain>
    </source>
</reference>
<keyword evidence="3" id="KW-0731">Sigma factor</keyword>
<dbReference type="Gene3D" id="1.10.1740.10">
    <property type="match status" value="1"/>
</dbReference>
<dbReference type="PANTHER" id="PTHR43133:SF8">
    <property type="entry name" value="RNA POLYMERASE SIGMA FACTOR HI_1459-RELATED"/>
    <property type="match status" value="1"/>
</dbReference>
<evidence type="ECO:0000259" key="7">
    <source>
        <dbReference type="Pfam" id="PF08281"/>
    </source>
</evidence>
<dbReference type="PANTHER" id="PTHR43133">
    <property type="entry name" value="RNA POLYMERASE ECF-TYPE SIGMA FACTO"/>
    <property type="match status" value="1"/>
</dbReference>
<feature type="domain" description="RNA polymerase sigma factor 70 region 4 type 2" evidence="7">
    <location>
        <begin position="129"/>
        <end position="173"/>
    </location>
</feature>
<dbReference type="AlphaFoldDB" id="U2NPU7"/>
<accession>U2NPU7</accession>
<feature type="domain" description="RNA polymerase sigma-70 region 2" evidence="6">
    <location>
        <begin position="24"/>
        <end position="91"/>
    </location>
</feature>
<keyword evidence="5" id="KW-0804">Transcription</keyword>
<dbReference type="PATRIC" id="fig|1115809.3.peg.662"/>
<dbReference type="InterPro" id="IPR014284">
    <property type="entry name" value="RNA_pol_sigma-70_dom"/>
</dbReference>
<keyword evidence="4" id="KW-0238">DNA-binding</keyword>
<dbReference type="InterPro" id="IPR039425">
    <property type="entry name" value="RNA_pol_sigma-70-like"/>
</dbReference>
<dbReference type="NCBIfam" id="TIGR02937">
    <property type="entry name" value="sigma70-ECF"/>
    <property type="match status" value="1"/>
</dbReference>
<protein>
    <submittedName>
        <fullName evidence="8">Sigma-70 region 2</fullName>
    </submittedName>
</protein>
<dbReference type="Pfam" id="PF08281">
    <property type="entry name" value="Sigma70_r4_2"/>
    <property type="match status" value="1"/>
</dbReference>
<comment type="caution">
    <text evidence="8">The sequence shown here is derived from an EMBL/GenBank/DDBJ whole genome shotgun (WGS) entry which is preliminary data.</text>
</comment>
<dbReference type="RefSeq" id="WP_021589199.1">
    <property type="nucleotide sequence ID" value="NZ_AWEY01000008.1"/>
</dbReference>
<dbReference type="InterPro" id="IPR013249">
    <property type="entry name" value="RNA_pol_sigma70_r4_t2"/>
</dbReference>
<dbReference type="GO" id="GO:0006352">
    <property type="term" value="P:DNA-templated transcription initiation"/>
    <property type="evidence" value="ECO:0007669"/>
    <property type="project" value="InterPro"/>
</dbReference>
<evidence type="ECO:0000256" key="4">
    <source>
        <dbReference type="ARBA" id="ARBA00023125"/>
    </source>
</evidence>
<dbReference type="GO" id="GO:0016987">
    <property type="term" value="F:sigma factor activity"/>
    <property type="evidence" value="ECO:0007669"/>
    <property type="project" value="UniProtKB-KW"/>
</dbReference>
<dbReference type="Pfam" id="PF04542">
    <property type="entry name" value="Sigma70_r2"/>
    <property type="match status" value="1"/>
</dbReference>
<dbReference type="SUPFAM" id="SSF88946">
    <property type="entry name" value="Sigma2 domain of RNA polymerase sigma factors"/>
    <property type="match status" value="1"/>
</dbReference>
<evidence type="ECO:0000259" key="6">
    <source>
        <dbReference type="Pfam" id="PF04542"/>
    </source>
</evidence>
<gene>
    <name evidence="8" type="ORF">HMPREF9135_0188</name>
</gene>
<dbReference type="InterPro" id="IPR013325">
    <property type="entry name" value="RNA_pol_sigma_r2"/>
</dbReference>
<dbReference type="InterPro" id="IPR007627">
    <property type="entry name" value="RNA_pol_sigma70_r2"/>
</dbReference>
<dbReference type="SUPFAM" id="SSF88659">
    <property type="entry name" value="Sigma3 and sigma4 domains of RNA polymerase sigma factors"/>
    <property type="match status" value="1"/>
</dbReference>
<proteinExistence type="inferred from homology"/>
<evidence type="ECO:0000256" key="2">
    <source>
        <dbReference type="ARBA" id="ARBA00023015"/>
    </source>
</evidence>
<sequence>MQQVHPNILLRCRKGDKKAFRAVVEQHEGMVFSLALKLLCDEDEAMDAAQETFIRVWLNMNDYQEERTLFSTWVYSIASHVCLDRLKHKRRQVPLPEDEQVFTTYLTDRSPSRQLENKEWISIVRILAEGLSEKQRLVFTLSHLEGLDSAEIEQVTGLNDRQIKSNLYVARLHIRQQLKRLGYESDE</sequence>
<evidence type="ECO:0000313" key="8">
    <source>
        <dbReference type="EMBL" id="ERK40070.1"/>
    </source>
</evidence>
<dbReference type="Gene3D" id="1.10.10.10">
    <property type="entry name" value="Winged helix-like DNA-binding domain superfamily/Winged helix DNA-binding domain"/>
    <property type="match status" value="1"/>
</dbReference>
<evidence type="ECO:0000256" key="5">
    <source>
        <dbReference type="ARBA" id="ARBA00023163"/>
    </source>
</evidence>
<comment type="similarity">
    <text evidence="1">Belongs to the sigma-70 factor family. ECF subfamily.</text>
</comment>
<dbReference type="InterPro" id="IPR036388">
    <property type="entry name" value="WH-like_DNA-bd_sf"/>
</dbReference>
<dbReference type="InterPro" id="IPR013324">
    <property type="entry name" value="RNA_pol_sigma_r3/r4-like"/>
</dbReference>
<keyword evidence="9" id="KW-1185">Reference proteome</keyword>
<dbReference type="Proteomes" id="UP000016648">
    <property type="component" value="Unassembled WGS sequence"/>
</dbReference>
<evidence type="ECO:0000256" key="3">
    <source>
        <dbReference type="ARBA" id="ARBA00023082"/>
    </source>
</evidence>
<keyword evidence="2" id="KW-0805">Transcription regulation</keyword>
<dbReference type="GO" id="GO:0003677">
    <property type="term" value="F:DNA binding"/>
    <property type="evidence" value="ECO:0007669"/>
    <property type="project" value="UniProtKB-KW"/>
</dbReference>
<evidence type="ECO:0000256" key="1">
    <source>
        <dbReference type="ARBA" id="ARBA00010641"/>
    </source>
</evidence>
<dbReference type="EMBL" id="AWEY01000008">
    <property type="protein sequence ID" value="ERK40070.1"/>
    <property type="molecule type" value="Genomic_DNA"/>
</dbReference>
<organism evidence="8 9">
    <name type="scientific">Segatella baroniae F0067</name>
    <dbReference type="NCBI Taxonomy" id="1115809"/>
    <lineage>
        <taxon>Bacteria</taxon>
        <taxon>Pseudomonadati</taxon>
        <taxon>Bacteroidota</taxon>
        <taxon>Bacteroidia</taxon>
        <taxon>Bacteroidales</taxon>
        <taxon>Prevotellaceae</taxon>
        <taxon>Segatella</taxon>
    </lineage>
</organism>
<name>U2NPU7_9BACT</name>
<evidence type="ECO:0000313" key="9">
    <source>
        <dbReference type="Proteomes" id="UP000016648"/>
    </source>
</evidence>